<evidence type="ECO:0000256" key="2">
    <source>
        <dbReference type="SAM" id="Phobius"/>
    </source>
</evidence>
<feature type="region of interest" description="Disordered" evidence="1">
    <location>
        <begin position="204"/>
        <end position="284"/>
    </location>
</feature>
<dbReference type="AlphaFoldDB" id="A0A7W2EBP5"/>
<evidence type="ECO:0000256" key="1">
    <source>
        <dbReference type="SAM" id="MobiDB-lite"/>
    </source>
</evidence>
<dbReference type="Proteomes" id="UP000523682">
    <property type="component" value="Unassembled WGS sequence"/>
</dbReference>
<keyword evidence="2" id="KW-0812">Transmembrane</keyword>
<feature type="compositionally biased region" description="Low complexity" evidence="1">
    <location>
        <begin position="211"/>
        <end position="233"/>
    </location>
</feature>
<accession>A0A7W2EBP5</accession>
<keyword evidence="2" id="KW-0472">Membrane</keyword>
<proteinExistence type="predicted"/>
<feature type="compositionally biased region" description="Low complexity" evidence="1">
    <location>
        <begin position="244"/>
        <end position="270"/>
    </location>
</feature>
<reference evidence="3 4" key="1">
    <citation type="submission" date="2020-07" db="EMBL/GenBank/DDBJ databases">
        <title>Draft genome and description of Corynebacterium haemomassiliense strain Marseile-Q3615 sp. nov.</title>
        <authorList>
            <person name="Boxberger M."/>
            <person name="La Scola B."/>
        </authorList>
    </citation>
    <scope>NUCLEOTIDE SEQUENCE [LARGE SCALE GENOMIC DNA]</scope>
    <source>
        <strain evidence="3 4">Marseille-Q3615</strain>
    </source>
</reference>
<name>A0A7W2EBP5_9CORY</name>
<dbReference type="EMBL" id="JACDTZ010000001">
    <property type="protein sequence ID" value="MBA5244754.1"/>
    <property type="molecule type" value="Genomic_DNA"/>
</dbReference>
<protein>
    <submittedName>
        <fullName evidence="3">Uncharacterized protein</fullName>
    </submittedName>
</protein>
<sequence length="314" mass="33503">MGEPSDGVCSLKVNDAERKYIDSLDRSVGVGASDERARWASAFEQLYPAAPDTVAPFLELFTGSYVTYFNSNLEANIENWAQRVAEDTGADIDSSRAYFTQVWNSAAVSDHQAFDMTKYWNIIDTAVSNGEITVPARDGFAEFALIPDREGLVEQQSRDYPAMPKDQVEAWVDAYEQLPDVKQARRVARLMVAFEEARQTCAKGGGNALLPTDGPNPDAPTTTPTTSTNAVPSGQEGKSRDTVTHTVTNGNVTTSVTTDTLTSLTVSQTTHRTEQTMEAASGGSSASTGTIIGVIVAILVALGAAGAAFALSDQ</sequence>
<comment type="caution">
    <text evidence="3">The sequence shown here is derived from an EMBL/GenBank/DDBJ whole genome shotgun (WGS) entry which is preliminary data.</text>
</comment>
<keyword evidence="4" id="KW-1185">Reference proteome</keyword>
<keyword evidence="2" id="KW-1133">Transmembrane helix</keyword>
<gene>
    <name evidence="3" type="ORF">H0193_08025</name>
</gene>
<evidence type="ECO:0000313" key="3">
    <source>
        <dbReference type="EMBL" id="MBA5244754.1"/>
    </source>
</evidence>
<dbReference type="RefSeq" id="WP_181889321.1">
    <property type="nucleotide sequence ID" value="NZ_CAUPJD010000059.1"/>
</dbReference>
<organism evidence="3 4">
    <name type="scientific">Corynebacterium haemomassiliense</name>
    <dbReference type="NCBI Taxonomy" id="2754726"/>
    <lineage>
        <taxon>Bacteria</taxon>
        <taxon>Bacillati</taxon>
        <taxon>Actinomycetota</taxon>
        <taxon>Actinomycetes</taxon>
        <taxon>Mycobacteriales</taxon>
        <taxon>Corynebacteriaceae</taxon>
        <taxon>Corynebacterium</taxon>
    </lineage>
</organism>
<evidence type="ECO:0000313" key="4">
    <source>
        <dbReference type="Proteomes" id="UP000523682"/>
    </source>
</evidence>
<feature type="transmembrane region" description="Helical" evidence="2">
    <location>
        <begin position="291"/>
        <end position="311"/>
    </location>
</feature>